<protein>
    <submittedName>
        <fullName evidence="3">Hemagglutinin repeat-containing protein</fullName>
    </submittedName>
</protein>
<name>A0A7D5D5K6_9PSED</name>
<feature type="region of interest" description="Disordered" evidence="1">
    <location>
        <begin position="1412"/>
        <end position="1431"/>
    </location>
</feature>
<dbReference type="Gene3D" id="2.160.20.10">
    <property type="entry name" value="Single-stranded right-handed beta-helix, Pectin lyase-like"/>
    <property type="match status" value="1"/>
</dbReference>
<proteinExistence type="predicted"/>
<evidence type="ECO:0000256" key="1">
    <source>
        <dbReference type="SAM" id="MobiDB-lite"/>
    </source>
</evidence>
<organism evidence="3 4">
    <name type="scientific">Pseudomonas eucalypticola</name>
    <dbReference type="NCBI Taxonomy" id="2599595"/>
    <lineage>
        <taxon>Bacteria</taxon>
        <taxon>Pseudomonadati</taxon>
        <taxon>Pseudomonadota</taxon>
        <taxon>Gammaproteobacteria</taxon>
        <taxon>Pseudomonadales</taxon>
        <taxon>Pseudomonadaceae</taxon>
        <taxon>Pseudomonas</taxon>
    </lineage>
</organism>
<dbReference type="InterPro" id="IPR008638">
    <property type="entry name" value="FhaB/CdiA-like_TPS"/>
</dbReference>
<dbReference type="Proteomes" id="UP000509568">
    <property type="component" value="Chromosome"/>
</dbReference>
<dbReference type="Pfam" id="PF13332">
    <property type="entry name" value="Fil_haemagg_2"/>
    <property type="match status" value="3"/>
</dbReference>
<gene>
    <name evidence="3" type="ORF">HWQ56_05845</name>
</gene>
<dbReference type="SMART" id="SM00912">
    <property type="entry name" value="Haemagg_act"/>
    <property type="match status" value="1"/>
</dbReference>
<keyword evidence="4" id="KW-1185">Reference proteome</keyword>
<reference evidence="3 4" key="1">
    <citation type="submission" date="2020-06" db="EMBL/GenBank/DDBJ databases">
        <title>Pseudomonas eucalypticola sp. nov., an endophyte of Eucalyptus dunnii leaves with biocontrol ability of eucalyptus leaf blight.</title>
        <authorList>
            <person name="Liu Y."/>
            <person name="Song Z."/>
            <person name="Zeng H."/>
            <person name="Lu M."/>
            <person name="Wang X."/>
            <person name="Lian X."/>
            <person name="Zhang Q."/>
        </authorList>
    </citation>
    <scope>NUCLEOTIDE SEQUENCE [LARGE SCALE GENOMIC DNA]</scope>
    <source>
        <strain evidence="3 4">NP-1</strain>
    </source>
</reference>
<dbReference type="InterPro" id="IPR011050">
    <property type="entry name" value="Pectin_lyase_fold/virulence"/>
</dbReference>
<evidence type="ECO:0000259" key="2">
    <source>
        <dbReference type="SMART" id="SM00912"/>
    </source>
</evidence>
<dbReference type="InterPro" id="IPR025157">
    <property type="entry name" value="Hemagglutinin_rpt"/>
</dbReference>
<dbReference type="SUPFAM" id="SSF51126">
    <property type="entry name" value="Pectin lyase-like"/>
    <property type="match status" value="1"/>
</dbReference>
<evidence type="ECO:0000313" key="3">
    <source>
        <dbReference type="EMBL" id="QKZ03333.1"/>
    </source>
</evidence>
<dbReference type="RefSeq" id="WP_176570006.1">
    <property type="nucleotide sequence ID" value="NZ_CP056030.1"/>
</dbReference>
<accession>A0A7D5D5K6</accession>
<sequence length="1431" mass="148700">MNQHAFRFTLNPLGWAIASALLGYSLPALSEGVTPVAGPAGMPVVADHQGIPAVDIVRPDAQGTSHNRFGDYNVDAQGLVINNALQGGQSHLGPALEANRHFQGQAASAIVFEVTGMSSSRIDGAQEIFGQRADYILANPNGISANGASFINTNRATFLVGIPELEDGRIVRLAAGHDQAVLAVGEGGISNPQGALELITPVIDGRGVLSSRDALDITLGHNTLAYADRALLHTAAATAPPVDAHLLGAMRAGRINIVSTAEGAGVKMPGTHLVGREGVAINARGNVQLGEGVVSAAQGDVHLTTSADMRLTAVKVKGENIDITAGKALRLDTRTREQVSRDHEQHDRKAWFIPTEEYSKRTTTTTREHLATDLQTPGDVRLAAGTSLHVSGATVKAGKTLTLESKGTTTVEALVDSREVFETVRHRKHLWRGDSNTTDTHQTLRPTVLEGGVVNVDSVGDVTIVGSRLHSQGDGTLRTAGSATLDSQALTGTQRKADYRGDLAGGFFFGKTANDNSTQVNQKGSEMQSASNLRVEVVDKAVLTGSRLEAKGSLNVTAPKGIELHPAIETEQHNRQARQQGFAVDAGETKLAGDGKDSSKQYYAEVGYKVENTESDRATRTPLGAEIKGDTVNLKSDGIVKVIAGKVHSETGTHVEAPVQQFLAGQATKHEASTTTVGDGALRVTGGMDRAGSSFDGGYSKTALTRDETSAVGTVMTSNGTQSLKGDTLTHEGTSMASKGKTRLAFQQASHLAVTDKVTTEEHRQTTRGSLGASVEYTDITRPIEKVVKGEDQSRFQNQAVEDNLYAPSLGADLMVSHLQRDSVKVDETAKVAKISGTEVQVEVAERLKDVGTHYQATEGKVLITAGNHDQAAAVTRTSDSLKRLDVDVRTRLDTNTGADLNVKVVGSGGSIDKQAHQQTTVPSLIEGKAGIQVQLGTDGRYEGSRFNSTAGDISLKAGGTVALEQARDQQSIQETTLNGSSWAKVGSGADIGKSGGGSVIGKYTTASTTDSQGHGARINTPGAVSIGAGKQVLMEGTAVGSAEQQVASVDIKAGGRAQVSATTDTHQASGSVYGGGVQLSVAGKAPSGAKGGGVGASLELARTDEQSTTATGSHWQVAGPVQVAAGASDDKAIEIKGLTLDAKRLVLDASKGGLAITAATSEEKRDNRSVGVGLSLNGATATESTKGNSAIHGRVTLGLDKLASTTHANSSLRSESLQLDTRRDALLSGVQVHADTIKGTVAGDLVVETRQDQVNGYKVAVDARLNADQNPQGLLNGASALAGPAAGKIPTNVAKGIQKADPGFAPTLHLDVSKTARDTASAQTVLNGREGIALAVEGNTQLNGALLASARGQVDLGSSAVNTRSLSGSDHVFGIEGKLSIVPEEMTQNLLNAFTGPQDSKDQTSDLGLIRTKGHDREQTLQGGIKHKEG</sequence>
<dbReference type="KEGG" id="pez:HWQ56_05845"/>
<dbReference type="Pfam" id="PF05860">
    <property type="entry name" value="TPS"/>
    <property type="match status" value="1"/>
</dbReference>
<dbReference type="NCBIfam" id="TIGR01901">
    <property type="entry name" value="adhes_NPXG"/>
    <property type="match status" value="1"/>
</dbReference>
<dbReference type="EMBL" id="CP056030">
    <property type="protein sequence ID" value="QKZ03333.1"/>
    <property type="molecule type" value="Genomic_DNA"/>
</dbReference>
<dbReference type="GO" id="GO:0003824">
    <property type="term" value="F:catalytic activity"/>
    <property type="evidence" value="ECO:0007669"/>
    <property type="project" value="UniProtKB-ARBA"/>
</dbReference>
<evidence type="ECO:0000313" key="4">
    <source>
        <dbReference type="Proteomes" id="UP000509568"/>
    </source>
</evidence>
<feature type="domain" description="Filamentous haemagglutinin FhaB/tRNA nuclease CdiA-like TPS" evidence="2">
    <location>
        <begin position="48"/>
        <end position="168"/>
    </location>
</feature>
<dbReference type="InterPro" id="IPR012334">
    <property type="entry name" value="Pectin_lyas_fold"/>
</dbReference>